<accession>A0AAD5X126</accession>
<gene>
    <name evidence="2" type="ORF">HK097_009495</name>
</gene>
<evidence type="ECO:0000256" key="1">
    <source>
        <dbReference type="SAM" id="MobiDB-lite"/>
    </source>
</evidence>
<protein>
    <submittedName>
        <fullName evidence="2">Uncharacterized protein</fullName>
    </submittedName>
</protein>
<organism evidence="2 3">
    <name type="scientific">Rhizophlyctis rosea</name>
    <dbReference type="NCBI Taxonomy" id="64517"/>
    <lineage>
        <taxon>Eukaryota</taxon>
        <taxon>Fungi</taxon>
        <taxon>Fungi incertae sedis</taxon>
        <taxon>Chytridiomycota</taxon>
        <taxon>Chytridiomycota incertae sedis</taxon>
        <taxon>Chytridiomycetes</taxon>
        <taxon>Rhizophlyctidales</taxon>
        <taxon>Rhizophlyctidaceae</taxon>
        <taxon>Rhizophlyctis</taxon>
    </lineage>
</organism>
<feature type="region of interest" description="Disordered" evidence="1">
    <location>
        <begin position="58"/>
        <end position="83"/>
    </location>
</feature>
<feature type="compositionally biased region" description="Basic and acidic residues" evidence="1">
    <location>
        <begin position="315"/>
        <end position="324"/>
    </location>
</feature>
<name>A0AAD5X126_9FUNG</name>
<feature type="region of interest" description="Disordered" evidence="1">
    <location>
        <begin position="160"/>
        <end position="225"/>
    </location>
</feature>
<sequence>MLLMSDHGKVLLGLTFNKKAPFYYDAEVIEGYISYDDVLRDAEGSILEMSKKLIGHFQPPESSNTKGLSGVVPKGGKMPREYLPKPDIVQPTYYTTPKPKVSKATQFATDFFRQKQKMELEDEYQEALQRQIGGTTARRAQIVQKVEVVNWPSANQIVTSGLNVSPGTPQLPGAGGGPNGPRFNKKHPRGGGGPPNFPPGGPPGTKRKAEDDGNRPYKRHNTNYFPLPPEMKVEVKLEKGGSPVVSLNPLNSQFTISDVNTIKRDGEQMTSPSSGGPQPKIEVPDVLYQNAAREHLSNVVTAPSELARSRNKGKGKVETTDVKVESPTASPANESFHDPNYTPDYSMYYRPTPGSSSSKTYEPLTAHDAQFLYNVPVQKKQPPKKEPEPANPLDGPQIVNHPSTVPHVTVASGSGIRPHVVVPPLKRKRGEEQGVDAIKRLKTSHDYSVRPRTLGETSSKVYQKLRKEYSKLRPVIWDPPVPQMPADDLDFLNWKVPDPEPRRDAPKKGTKRKAEDGLEGRTKRRKLEAPSVLGKRPAGTFEYVDVPPRPKKAKVSGRRPAGTFIGVDVPERTIPTADELAAPVSSRTRSKTKKKKGKK</sequence>
<feature type="compositionally biased region" description="Basic and acidic residues" evidence="1">
    <location>
        <begin position="497"/>
        <end position="521"/>
    </location>
</feature>
<feature type="region of interest" description="Disordered" evidence="1">
    <location>
        <begin position="261"/>
        <end position="282"/>
    </location>
</feature>
<feature type="region of interest" description="Disordered" evidence="1">
    <location>
        <begin position="299"/>
        <end position="361"/>
    </location>
</feature>
<comment type="caution">
    <text evidence="2">The sequence shown here is derived from an EMBL/GenBank/DDBJ whole genome shotgun (WGS) entry which is preliminary data.</text>
</comment>
<evidence type="ECO:0000313" key="3">
    <source>
        <dbReference type="Proteomes" id="UP001212841"/>
    </source>
</evidence>
<dbReference type="EMBL" id="JADGJD010000631">
    <property type="protein sequence ID" value="KAJ3049521.1"/>
    <property type="molecule type" value="Genomic_DNA"/>
</dbReference>
<dbReference type="AlphaFoldDB" id="A0AAD5X126"/>
<feature type="region of interest" description="Disordered" evidence="1">
    <location>
        <begin position="476"/>
        <end position="599"/>
    </location>
</feature>
<dbReference type="Proteomes" id="UP001212841">
    <property type="component" value="Unassembled WGS sequence"/>
</dbReference>
<feature type="region of interest" description="Disordered" evidence="1">
    <location>
        <begin position="378"/>
        <end position="399"/>
    </location>
</feature>
<keyword evidence="3" id="KW-1185">Reference proteome</keyword>
<proteinExistence type="predicted"/>
<evidence type="ECO:0000313" key="2">
    <source>
        <dbReference type="EMBL" id="KAJ3049521.1"/>
    </source>
</evidence>
<feature type="compositionally biased region" description="Basic residues" evidence="1">
    <location>
        <begin position="588"/>
        <end position="599"/>
    </location>
</feature>
<reference evidence="2" key="1">
    <citation type="submission" date="2020-05" db="EMBL/GenBank/DDBJ databases">
        <title>Phylogenomic resolution of chytrid fungi.</title>
        <authorList>
            <person name="Stajich J.E."/>
            <person name="Amses K."/>
            <person name="Simmons R."/>
            <person name="Seto K."/>
            <person name="Myers J."/>
            <person name="Bonds A."/>
            <person name="Quandt C.A."/>
            <person name="Barry K."/>
            <person name="Liu P."/>
            <person name="Grigoriev I."/>
            <person name="Longcore J.E."/>
            <person name="James T.Y."/>
        </authorList>
    </citation>
    <scope>NUCLEOTIDE SEQUENCE</scope>
    <source>
        <strain evidence="2">JEL0318</strain>
    </source>
</reference>